<dbReference type="RefSeq" id="WP_072506255.1">
    <property type="nucleotide sequence ID" value="NZ_CP016364.1"/>
</dbReference>
<keyword evidence="2" id="KW-1185">Reference proteome</keyword>
<protein>
    <submittedName>
        <fullName evidence="1">Uncharacterized protein</fullName>
    </submittedName>
</protein>
<evidence type="ECO:0000313" key="2">
    <source>
        <dbReference type="Proteomes" id="UP000183859"/>
    </source>
</evidence>
<dbReference type="KEGG" id="php:PhaeoP97_00408"/>
<reference evidence="2" key="1">
    <citation type="submission" date="2016-07" db="EMBL/GenBank/DDBJ databases">
        <title>Phaeobacter portensis sp. nov., a tropodithietic acid producing bacterium isolated from a German harbor.</title>
        <authorList>
            <person name="Freese H.M."/>
            <person name="Bunk B."/>
            <person name="Breider S."/>
            <person name="Brinkhoff T."/>
        </authorList>
    </citation>
    <scope>NUCLEOTIDE SEQUENCE [LARGE SCALE GENOMIC DNA]</scope>
    <source>
        <strain evidence="2">P97</strain>
    </source>
</reference>
<dbReference type="EMBL" id="CP016364">
    <property type="protein sequence ID" value="APG45858.1"/>
    <property type="molecule type" value="Genomic_DNA"/>
</dbReference>
<proteinExistence type="predicted"/>
<accession>A0A1L3I159</accession>
<dbReference type="AlphaFoldDB" id="A0A1L3I159"/>
<name>A0A1L3I159_9RHOB</name>
<gene>
    <name evidence="1" type="ORF">PhaeoP97_00408</name>
</gene>
<dbReference type="Proteomes" id="UP000183859">
    <property type="component" value="Chromosome"/>
</dbReference>
<organism evidence="1 2">
    <name type="scientific">Phaeobacter porticola</name>
    <dbReference type="NCBI Taxonomy" id="1844006"/>
    <lineage>
        <taxon>Bacteria</taxon>
        <taxon>Pseudomonadati</taxon>
        <taxon>Pseudomonadota</taxon>
        <taxon>Alphaproteobacteria</taxon>
        <taxon>Rhodobacterales</taxon>
        <taxon>Roseobacteraceae</taxon>
        <taxon>Phaeobacter</taxon>
    </lineage>
</organism>
<dbReference type="OrthoDB" id="7667596at2"/>
<evidence type="ECO:0000313" key="1">
    <source>
        <dbReference type="EMBL" id="APG45858.1"/>
    </source>
</evidence>
<sequence length="72" mass="7684">MALFSTLIGATATVTAVASGYIGFSTTVVAVLVLYPMVAEVATRLIQSAIERRDADETSADLPYYDARTYFG</sequence>